<evidence type="ECO:0000313" key="3">
    <source>
        <dbReference type="Proteomes" id="UP001152799"/>
    </source>
</evidence>
<feature type="region of interest" description="Disordered" evidence="1">
    <location>
        <begin position="139"/>
        <end position="170"/>
    </location>
</feature>
<protein>
    <submittedName>
        <fullName evidence="2">Uncharacterized protein</fullName>
    </submittedName>
</protein>
<feature type="region of interest" description="Disordered" evidence="1">
    <location>
        <begin position="187"/>
        <end position="208"/>
    </location>
</feature>
<dbReference type="OrthoDB" id="6778443at2759"/>
<feature type="compositionally biased region" description="Basic and acidic residues" evidence="1">
    <location>
        <begin position="187"/>
        <end position="196"/>
    </location>
</feature>
<dbReference type="AlphaFoldDB" id="A0A9N9MQV8"/>
<dbReference type="Proteomes" id="UP001152799">
    <property type="component" value="Chromosome 4"/>
</dbReference>
<evidence type="ECO:0000313" key="2">
    <source>
        <dbReference type="EMBL" id="CAG9767814.1"/>
    </source>
</evidence>
<evidence type="ECO:0000256" key="1">
    <source>
        <dbReference type="SAM" id="MobiDB-lite"/>
    </source>
</evidence>
<sequence length="246" mass="28407">MSEYYKSLISDEEVIQALIKESKRREGTLTTESSRLKPNLNFFQRTVNNLVSNNKRIDKSVTNFKGDYLKLPKTHTKPHRDKPKRLPINHAYEKQLFHDRKINFTKPISIEKEGRTKKPYQSSSIRKSNKSLLKYIEELSTDSSDSESPEHNANDSTNTENIAKRSMKTKNLSQKYIKIDEISSSDSERESIEKCSNDTSASNTTFKDIPEKYLKSEDGCNKIICISSDSDDDFMIHAKKVNKKKK</sequence>
<gene>
    <name evidence="2" type="ORF">CEUTPL_LOCUS8370</name>
</gene>
<accession>A0A9N9MQV8</accession>
<name>A0A9N9MQV8_9CUCU</name>
<proteinExistence type="predicted"/>
<organism evidence="2 3">
    <name type="scientific">Ceutorhynchus assimilis</name>
    <name type="common">cabbage seed weevil</name>
    <dbReference type="NCBI Taxonomy" id="467358"/>
    <lineage>
        <taxon>Eukaryota</taxon>
        <taxon>Metazoa</taxon>
        <taxon>Ecdysozoa</taxon>
        <taxon>Arthropoda</taxon>
        <taxon>Hexapoda</taxon>
        <taxon>Insecta</taxon>
        <taxon>Pterygota</taxon>
        <taxon>Neoptera</taxon>
        <taxon>Endopterygota</taxon>
        <taxon>Coleoptera</taxon>
        <taxon>Polyphaga</taxon>
        <taxon>Cucujiformia</taxon>
        <taxon>Curculionidae</taxon>
        <taxon>Ceutorhynchinae</taxon>
        <taxon>Ceutorhynchus</taxon>
    </lineage>
</organism>
<feature type="compositionally biased region" description="Polar residues" evidence="1">
    <location>
        <begin position="197"/>
        <end position="206"/>
    </location>
</feature>
<keyword evidence="3" id="KW-1185">Reference proteome</keyword>
<reference evidence="2" key="1">
    <citation type="submission" date="2022-01" db="EMBL/GenBank/DDBJ databases">
        <authorList>
            <person name="King R."/>
        </authorList>
    </citation>
    <scope>NUCLEOTIDE SEQUENCE</scope>
</reference>
<dbReference type="EMBL" id="OU892280">
    <property type="protein sequence ID" value="CAG9767814.1"/>
    <property type="molecule type" value="Genomic_DNA"/>
</dbReference>